<dbReference type="PROSITE" id="PS50262">
    <property type="entry name" value="G_PROTEIN_RECEP_F1_2"/>
    <property type="match status" value="1"/>
</dbReference>
<dbReference type="Proteomes" id="UP000694888">
    <property type="component" value="Unplaced"/>
</dbReference>
<feature type="transmembrane region" description="Helical" evidence="9">
    <location>
        <begin position="253"/>
        <end position="275"/>
    </location>
</feature>
<dbReference type="SUPFAM" id="SSF81321">
    <property type="entry name" value="Family A G protein-coupled receptor-like"/>
    <property type="match status" value="1"/>
</dbReference>
<feature type="region of interest" description="Disordered" evidence="8">
    <location>
        <begin position="355"/>
        <end position="376"/>
    </location>
</feature>
<proteinExistence type="predicted"/>
<dbReference type="CDD" id="cd14978">
    <property type="entry name" value="7tmA_FMRFamide_R-like"/>
    <property type="match status" value="1"/>
</dbReference>
<keyword evidence="3 9" id="KW-1133">Transmembrane helix</keyword>
<evidence type="ECO:0000259" key="10">
    <source>
        <dbReference type="PROSITE" id="PS50262"/>
    </source>
</evidence>
<dbReference type="GeneID" id="101859006"/>
<accession>A0ABM0JLD8</accession>
<feature type="transmembrane region" description="Helical" evidence="9">
    <location>
        <begin position="150"/>
        <end position="173"/>
    </location>
</feature>
<dbReference type="PRINTS" id="PR00237">
    <property type="entry name" value="GPCRRHODOPSN"/>
</dbReference>
<gene>
    <name evidence="12" type="primary">LOC101859006</name>
</gene>
<keyword evidence="6 12" id="KW-0675">Receptor</keyword>
<feature type="domain" description="G-protein coupled receptors family 1 profile" evidence="10">
    <location>
        <begin position="51"/>
        <end position="307"/>
    </location>
</feature>
<feature type="transmembrane region" description="Helical" evidence="9">
    <location>
        <begin position="43"/>
        <end position="60"/>
    </location>
</feature>
<name>A0ABM0JLD8_APLCA</name>
<sequence length="376" mass="42937">MENSSEFANISGIFSNSTEAYPTSTEAYLKGAGNLVDKICSPIIYVIGFPGNTVSLIIWMQKRMRHSSGYYLAALALNDLVFLFLQVLFELETAWLMRVISYPVMCQVFPTVYLATQCLSPYLVLAFTTERYISICHPFKRESYCTVRRAKIVIACLIVFCLCTTCVNSYFYILLPVNGTSVYECHPRMEVLEGENKSVFNVYSMCVEGLAFFLVPITILVLNIFVIREMRRLSQMEQAHQHGSPSRTGSTTVMLLAVSFYQIITTLPVSIFYALRVQYQMDPVYYFAQTIINEYGNTHYAFNIFIYLITGKMFRQELKKLLLRPFRKLASTLPRDYSSLRTSIQASTKSKGTWVSINGKHNNGEKKEEKASETLL</sequence>
<evidence type="ECO:0000256" key="4">
    <source>
        <dbReference type="ARBA" id="ARBA00023040"/>
    </source>
</evidence>
<evidence type="ECO:0000256" key="7">
    <source>
        <dbReference type="ARBA" id="ARBA00023224"/>
    </source>
</evidence>
<evidence type="ECO:0000256" key="5">
    <source>
        <dbReference type="ARBA" id="ARBA00023136"/>
    </source>
</evidence>
<feature type="compositionally biased region" description="Basic and acidic residues" evidence="8">
    <location>
        <begin position="362"/>
        <end position="376"/>
    </location>
</feature>
<keyword evidence="5 9" id="KW-0472">Membrane</keyword>
<evidence type="ECO:0000256" key="1">
    <source>
        <dbReference type="ARBA" id="ARBA00004141"/>
    </source>
</evidence>
<dbReference type="PANTHER" id="PTHR24243:SF233">
    <property type="entry name" value="THYROTROPIN-RELEASING HORMONE RECEPTOR"/>
    <property type="match status" value="1"/>
</dbReference>
<feature type="transmembrane region" description="Helical" evidence="9">
    <location>
        <begin position="109"/>
        <end position="129"/>
    </location>
</feature>
<protein>
    <submittedName>
        <fullName evidence="12">FMRFamide receptor</fullName>
    </submittedName>
</protein>
<feature type="transmembrane region" description="Helical" evidence="9">
    <location>
        <begin position="202"/>
        <end position="226"/>
    </location>
</feature>
<evidence type="ECO:0000256" key="3">
    <source>
        <dbReference type="ARBA" id="ARBA00022989"/>
    </source>
</evidence>
<reference evidence="12" key="1">
    <citation type="submission" date="2025-08" db="UniProtKB">
        <authorList>
            <consortium name="RefSeq"/>
        </authorList>
    </citation>
    <scope>IDENTIFICATION</scope>
</reference>
<keyword evidence="7" id="KW-0807">Transducer</keyword>
<dbReference type="Pfam" id="PF00001">
    <property type="entry name" value="7tm_1"/>
    <property type="match status" value="1"/>
</dbReference>
<dbReference type="InterPro" id="IPR000276">
    <property type="entry name" value="GPCR_Rhodpsn"/>
</dbReference>
<evidence type="ECO:0000256" key="6">
    <source>
        <dbReference type="ARBA" id="ARBA00023170"/>
    </source>
</evidence>
<feature type="transmembrane region" description="Helical" evidence="9">
    <location>
        <begin position="295"/>
        <end position="314"/>
    </location>
</feature>
<dbReference type="Gene3D" id="1.20.1070.10">
    <property type="entry name" value="Rhodopsin 7-helix transmembrane proteins"/>
    <property type="match status" value="1"/>
</dbReference>
<evidence type="ECO:0000313" key="12">
    <source>
        <dbReference type="RefSeq" id="XP_005096440.1"/>
    </source>
</evidence>
<organism evidence="11 12">
    <name type="scientific">Aplysia californica</name>
    <name type="common">California sea hare</name>
    <dbReference type="NCBI Taxonomy" id="6500"/>
    <lineage>
        <taxon>Eukaryota</taxon>
        <taxon>Metazoa</taxon>
        <taxon>Spiralia</taxon>
        <taxon>Lophotrochozoa</taxon>
        <taxon>Mollusca</taxon>
        <taxon>Gastropoda</taxon>
        <taxon>Heterobranchia</taxon>
        <taxon>Euthyneura</taxon>
        <taxon>Tectipleura</taxon>
        <taxon>Aplysiida</taxon>
        <taxon>Aplysioidea</taxon>
        <taxon>Aplysiidae</taxon>
        <taxon>Aplysia</taxon>
    </lineage>
</organism>
<evidence type="ECO:0000256" key="9">
    <source>
        <dbReference type="SAM" id="Phobius"/>
    </source>
</evidence>
<evidence type="ECO:0000256" key="8">
    <source>
        <dbReference type="SAM" id="MobiDB-lite"/>
    </source>
</evidence>
<evidence type="ECO:0000313" key="11">
    <source>
        <dbReference type="Proteomes" id="UP000694888"/>
    </source>
</evidence>
<keyword evidence="2 9" id="KW-0812">Transmembrane</keyword>
<dbReference type="InterPro" id="IPR017452">
    <property type="entry name" value="GPCR_Rhodpsn_7TM"/>
</dbReference>
<dbReference type="RefSeq" id="XP_005096440.1">
    <property type="nucleotide sequence ID" value="XM_005096383.3"/>
</dbReference>
<evidence type="ECO:0000256" key="2">
    <source>
        <dbReference type="ARBA" id="ARBA00022692"/>
    </source>
</evidence>
<keyword evidence="11" id="KW-1185">Reference proteome</keyword>
<feature type="transmembrane region" description="Helical" evidence="9">
    <location>
        <begin position="69"/>
        <end position="89"/>
    </location>
</feature>
<dbReference type="PANTHER" id="PTHR24243">
    <property type="entry name" value="G-PROTEIN COUPLED RECEPTOR"/>
    <property type="match status" value="1"/>
</dbReference>
<keyword evidence="4" id="KW-0297">G-protein coupled receptor</keyword>
<comment type="subcellular location">
    <subcellularLocation>
        <location evidence="1">Membrane</location>
        <topology evidence="1">Multi-pass membrane protein</topology>
    </subcellularLocation>
</comment>